<reference evidence="3" key="1">
    <citation type="submission" date="2024-03" db="EMBL/GenBank/DDBJ databases">
        <title>WGS assembly of Saponaria officinalis var. Norfolk2.</title>
        <authorList>
            <person name="Jenkins J."/>
            <person name="Shu S."/>
            <person name="Grimwood J."/>
            <person name="Barry K."/>
            <person name="Goodstein D."/>
            <person name="Schmutz J."/>
            <person name="Leebens-Mack J."/>
            <person name="Osbourn A."/>
        </authorList>
    </citation>
    <scope>NUCLEOTIDE SEQUENCE [LARGE SCALE GENOMIC DNA]</scope>
    <source>
        <strain evidence="3">JIC</strain>
    </source>
</reference>
<gene>
    <name evidence="3" type="ORF">RND81_06G012900</name>
</gene>
<accession>A0AAW1K7H5</accession>
<dbReference type="GO" id="GO:0005886">
    <property type="term" value="C:plasma membrane"/>
    <property type="evidence" value="ECO:0007669"/>
    <property type="project" value="TreeGrafter"/>
</dbReference>
<feature type="compositionally biased region" description="Low complexity" evidence="1">
    <location>
        <begin position="17"/>
        <end position="41"/>
    </location>
</feature>
<dbReference type="Proteomes" id="UP001443914">
    <property type="component" value="Unassembled WGS sequence"/>
</dbReference>
<dbReference type="AlphaFoldDB" id="A0AAW1K7H5"/>
<protein>
    <recommendedName>
        <fullName evidence="2">Senescence domain-containing protein</fullName>
    </recommendedName>
</protein>
<dbReference type="EMBL" id="JBDFQZ010000006">
    <property type="protein sequence ID" value="KAK9713225.1"/>
    <property type="molecule type" value="Genomic_DNA"/>
</dbReference>
<feature type="region of interest" description="Disordered" evidence="1">
    <location>
        <begin position="1"/>
        <end position="44"/>
    </location>
</feature>
<evidence type="ECO:0000259" key="2">
    <source>
        <dbReference type="Pfam" id="PF06911"/>
    </source>
</evidence>
<dbReference type="InterPro" id="IPR009686">
    <property type="entry name" value="Senescence/spartin_C"/>
</dbReference>
<dbReference type="PANTHER" id="PTHR21068">
    <property type="entry name" value="SPARTIN"/>
    <property type="match status" value="1"/>
</dbReference>
<evidence type="ECO:0000256" key="1">
    <source>
        <dbReference type="SAM" id="MobiDB-lite"/>
    </source>
</evidence>
<organism evidence="3 4">
    <name type="scientific">Saponaria officinalis</name>
    <name type="common">Common soapwort</name>
    <name type="synonym">Lychnis saponaria</name>
    <dbReference type="NCBI Taxonomy" id="3572"/>
    <lineage>
        <taxon>Eukaryota</taxon>
        <taxon>Viridiplantae</taxon>
        <taxon>Streptophyta</taxon>
        <taxon>Embryophyta</taxon>
        <taxon>Tracheophyta</taxon>
        <taxon>Spermatophyta</taxon>
        <taxon>Magnoliopsida</taxon>
        <taxon>eudicotyledons</taxon>
        <taxon>Gunneridae</taxon>
        <taxon>Pentapetalae</taxon>
        <taxon>Caryophyllales</taxon>
        <taxon>Caryophyllaceae</taxon>
        <taxon>Caryophylleae</taxon>
        <taxon>Saponaria</taxon>
    </lineage>
</organism>
<dbReference type="InterPro" id="IPR045036">
    <property type="entry name" value="Spartin-like"/>
</dbReference>
<feature type="domain" description="Senescence" evidence="2">
    <location>
        <begin position="251"/>
        <end position="437"/>
    </location>
</feature>
<keyword evidence="4" id="KW-1185">Reference proteome</keyword>
<dbReference type="PANTHER" id="PTHR21068:SF43">
    <property type="entry name" value="SPARTIN"/>
    <property type="match status" value="1"/>
</dbReference>
<evidence type="ECO:0000313" key="3">
    <source>
        <dbReference type="EMBL" id="KAK9713225.1"/>
    </source>
</evidence>
<comment type="caution">
    <text evidence="3">The sequence shown here is derived from an EMBL/GenBank/DDBJ whole genome shotgun (WGS) entry which is preliminary data.</text>
</comment>
<dbReference type="Pfam" id="PF06911">
    <property type="entry name" value="Senescence"/>
    <property type="match status" value="1"/>
</dbReference>
<name>A0AAW1K7H5_SAPOF</name>
<evidence type="ECO:0000313" key="4">
    <source>
        <dbReference type="Proteomes" id="UP001443914"/>
    </source>
</evidence>
<proteinExistence type="predicted"/>
<sequence>MASQERNRPSLYPNIDNSNPNSSSSFSSNPNPNPNSQSSSSMYPKVEMDDLVDNLFPDDYRNVDSRPPSAPVEVAPVEETLISIPGAIVHLIDKKYSVELAIGEFSLVRIRQGENVIAFLARVNDELQWPLIKEEAIVKVDESHYFFSISDPNSKDVDDVLNYGLSFASKGQEGVLRELDRVFEGLGNFTVQCVSEKSRGEVVGVEMAREMTPEDMVVDAAKREAMERSCGAYWTTLAPNVEEYSTTTAKLIASGSAQLIKGILWCGDVTVDRLKWGHEVLRKRLDPVEKREVDKKTLKRIQRAKSMTKMTKKVATGVLSGVVKVSGFFVGSLANSKAGRKFFSLLPGEMVLASLDGFNRICEAVEVAGKEVMSTTSTVTTGLVTHKYGEDAGKATHEGLGAAGHAIGTAWTVFKIRKALNPKSSLKPTSLAKSAVKAAAADYKTQKSKK</sequence>